<keyword evidence="1" id="KW-0472">Membrane</keyword>
<evidence type="ECO:0000256" key="1">
    <source>
        <dbReference type="SAM" id="Phobius"/>
    </source>
</evidence>
<dbReference type="RefSeq" id="WP_320313228.1">
    <property type="nucleotide sequence ID" value="NZ_JAVIKH010000005.1"/>
</dbReference>
<feature type="transmembrane region" description="Helical" evidence="1">
    <location>
        <begin position="111"/>
        <end position="130"/>
    </location>
</feature>
<keyword evidence="1" id="KW-1133">Transmembrane helix</keyword>
<reference evidence="3" key="1">
    <citation type="submission" date="2023-07" db="EMBL/GenBank/DDBJ databases">
        <authorList>
            <person name="Colorado M.A."/>
            <person name="Villamil L.M."/>
            <person name="Melo J.F."/>
            <person name="Rodriguez J.A."/>
            <person name="Ruiz R.Y."/>
        </authorList>
    </citation>
    <scope>NUCLEOTIDE SEQUENCE [LARGE SCALE GENOMIC DNA]</scope>
    <source>
        <strain evidence="3">C33</strain>
    </source>
</reference>
<keyword evidence="3" id="KW-1185">Reference proteome</keyword>
<organism evidence="2 3">
    <name type="scientific">Candidatus Cetobacterium colombiensis</name>
    <dbReference type="NCBI Taxonomy" id="3073100"/>
    <lineage>
        <taxon>Bacteria</taxon>
        <taxon>Fusobacteriati</taxon>
        <taxon>Fusobacteriota</taxon>
        <taxon>Fusobacteriia</taxon>
        <taxon>Fusobacteriales</taxon>
        <taxon>Fusobacteriaceae</taxon>
        <taxon>Cetobacterium</taxon>
    </lineage>
</organism>
<protein>
    <recommendedName>
        <fullName evidence="4">Ferric oxidoreductase domain-containing protein</fullName>
    </recommendedName>
</protein>
<keyword evidence="1" id="KW-0812">Transmembrane</keyword>
<name>A0ABU4W8I3_9FUSO</name>
<gene>
    <name evidence="2" type="ORF">RFV38_04830</name>
</gene>
<comment type="caution">
    <text evidence="2">The sequence shown here is derived from an EMBL/GenBank/DDBJ whole genome shotgun (WGS) entry which is preliminary data.</text>
</comment>
<evidence type="ECO:0008006" key="4">
    <source>
        <dbReference type="Google" id="ProtNLM"/>
    </source>
</evidence>
<feature type="transmembrane region" description="Helical" evidence="1">
    <location>
        <begin position="78"/>
        <end position="99"/>
    </location>
</feature>
<feature type="transmembrane region" description="Helical" evidence="1">
    <location>
        <begin position="51"/>
        <end position="72"/>
    </location>
</feature>
<dbReference type="Proteomes" id="UP001279681">
    <property type="component" value="Unassembled WGS sequence"/>
</dbReference>
<evidence type="ECO:0000313" key="2">
    <source>
        <dbReference type="EMBL" id="MDX8335822.1"/>
    </source>
</evidence>
<evidence type="ECO:0000313" key="3">
    <source>
        <dbReference type="Proteomes" id="UP001279681"/>
    </source>
</evidence>
<accession>A0ABU4W8I3</accession>
<dbReference type="EMBL" id="JAVIKH010000005">
    <property type="protein sequence ID" value="MDX8335822.1"/>
    <property type="molecule type" value="Genomic_DNA"/>
</dbReference>
<proteinExistence type="predicted"/>
<feature type="transmembrane region" description="Helical" evidence="1">
    <location>
        <begin position="6"/>
        <end position="31"/>
    </location>
</feature>
<sequence>MNLKDIITFIGSLAFISALLTVSVFIINYKYKDFFKHFLKGKFSHLQLHKILGITTIFLGTLHGISMLLAYPSVLQKYTGLSGLLLLILFWILGSLPFLVKKVPLKYKKIFFKSHKILGGIIFIFILIHISV</sequence>